<dbReference type="Proteomes" id="UP000183918">
    <property type="component" value="Unassembled WGS sequence"/>
</dbReference>
<accession>A0A1H3N029</accession>
<dbReference type="RefSeq" id="WP_074719235.1">
    <property type="nucleotide sequence ID" value="NZ_FNPG01000044.1"/>
</dbReference>
<dbReference type="NCBIfam" id="TIGR01662">
    <property type="entry name" value="HAD-SF-IIIA"/>
    <property type="match status" value="1"/>
</dbReference>
<dbReference type="eggNOG" id="COG2179">
    <property type="taxonomic scope" value="Bacteria"/>
</dbReference>
<proteinExistence type="predicted"/>
<dbReference type="InterPro" id="IPR023214">
    <property type="entry name" value="HAD_sf"/>
</dbReference>
<dbReference type="NCBIfam" id="TIGR01668">
    <property type="entry name" value="YqeG_hyp_ppase"/>
    <property type="match status" value="1"/>
</dbReference>
<dbReference type="InterPro" id="IPR006549">
    <property type="entry name" value="HAD-SF_hydro_IIIA"/>
</dbReference>
<dbReference type="InterPro" id="IPR010021">
    <property type="entry name" value="PGPP1/Gep4"/>
</dbReference>
<dbReference type="InterPro" id="IPR036412">
    <property type="entry name" value="HAD-like_sf"/>
</dbReference>
<name>A0A1H3N029_9FIRM</name>
<dbReference type="InterPro" id="IPR006439">
    <property type="entry name" value="HAD-SF_hydro_IA"/>
</dbReference>
<dbReference type="Pfam" id="PF00702">
    <property type="entry name" value="Hydrolase"/>
    <property type="match status" value="1"/>
</dbReference>
<dbReference type="STRING" id="1122142.SAMN02910414_02447"/>
<keyword evidence="2" id="KW-1185">Reference proteome</keyword>
<dbReference type="PANTHER" id="PTHR19288:SF25">
    <property type="entry name" value="PHOSPHATIDYLGLYCEROPHOSPHATASE GEP4, MITOCHONDRIAL"/>
    <property type="match status" value="1"/>
</dbReference>
<organism evidence="1 2">
    <name type="scientific">Lachnobacterium bovis DSM 14045</name>
    <dbReference type="NCBI Taxonomy" id="1122142"/>
    <lineage>
        <taxon>Bacteria</taxon>
        <taxon>Bacillati</taxon>
        <taxon>Bacillota</taxon>
        <taxon>Clostridia</taxon>
        <taxon>Lachnospirales</taxon>
        <taxon>Lachnospiraceae</taxon>
        <taxon>Lachnobacterium</taxon>
    </lineage>
</organism>
<evidence type="ECO:0000313" key="2">
    <source>
        <dbReference type="Proteomes" id="UP000183918"/>
    </source>
</evidence>
<protein>
    <recommendedName>
        <fullName evidence="3">YqeG family HAD IIIA-type phosphatase</fullName>
    </recommendedName>
</protein>
<dbReference type="Gene3D" id="3.40.50.1000">
    <property type="entry name" value="HAD superfamily/HAD-like"/>
    <property type="match status" value="1"/>
</dbReference>
<dbReference type="SUPFAM" id="SSF56784">
    <property type="entry name" value="HAD-like"/>
    <property type="match status" value="1"/>
</dbReference>
<dbReference type="PANTHER" id="PTHR19288">
    <property type="entry name" value="4-NITROPHENYLPHOSPHATASE-RELATED"/>
    <property type="match status" value="1"/>
</dbReference>
<dbReference type="NCBIfam" id="TIGR01549">
    <property type="entry name" value="HAD-SF-IA-v1"/>
    <property type="match status" value="1"/>
</dbReference>
<sequence length="168" mass="19608">MSIFFPGEYLDSTYSINFEQLYKEGYRGLLFDIDNTLVPHDAPATPKAKELFERLKKIGFNCMLVSNNKEPRVKKFNDVVGIDYIYKAQKPLPKNYIKAMEKMGTNTDNTIMIGDQIFTDIMGANIAKIRTILVKPINPKEEIQIVLKRIPEKLVLFFYRIYRLFKKN</sequence>
<dbReference type="EMBL" id="FNPG01000044">
    <property type="protein sequence ID" value="SDY82103.1"/>
    <property type="molecule type" value="Genomic_DNA"/>
</dbReference>
<dbReference type="CDD" id="cd16416">
    <property type="entry name" value="HAD_BsYqeG-like"/>
    <property type="match status" value="1"/>
</dbReference>
<evidence type="ECO:0008006" key="3">
    <source>
        <dbReference type="Google" id="ProtNLM"/>
    </source>
</evidence>
<dbReference type="AlphaFoldDB" id="A0A1H3N029"/>
<dbReference type="GO" id="GO:0008962">
    <property type="term" value="F:phosphatidylglycerophosphatase activity"/>
    <property type="evidence" value="ECO:0007669"/>
    <property type="project" value="InterPro"/>
</dbReference>
<reference evidence="1 2" key="1">
    <citation type="submission" date="2016-10" db="EMBL/GenBank/DDBJ databases">
        <authorList>
            <person name="de Groot N.N."/>
        </authorList>
    </citation>
    <scope>NUCLEOTIDE SEQUENCE [LARGE SCALE GENOMIC DNA]</scope>
    <source>
        <strain evidence="1 2">DSM 14045</strain>
    </source>
</reference>
<dbReference type="GO" id="GO:0005737">
    <property type="term" value="C:cytoplasm"/>
    <property type="evidence" value="ECO:0007669"/>
    <property type="project" value="TreeGrafter"/>
</dbReference>
<gene>
    <name evidence="1" type="ORF">SAMN02910414_02447</name>
</gene>
<evidence type="ECO:0000313" key="1">
    <source>
        <dbReference type="EMBL" id="SDY82103.1"/>
    </source>
</evidence>